<dbReference type="AlphaFoldDB" id="A0A6J4MWY6"/>
<keyword evidence="1" id="KW-1133">Transmembrane helix</keyword>
<keyword evidence="1" id="KW-0472">Membrane</keyword>
<keyword evidence="1" id="KW-0812">Transmembrane</keyword>
<dbReference type="RefSeq" id="WP_295656029.1">
    <property type="nucleotide sequence ID" value="NZ_CADCUP010000003.1"/>
</dbReference>
<proteinExistence type="predicted"/>
<feature type="transmembrane region" description="Helical" evidence="1">
    <location>
        <begin position="48"/>
        <end position="72"/>
    </location>
</feature>
<accession>A0A6J4MWY6</accession>
<reference evidence="2" key="1">
    <citation type="submission" date="2020-02" db="EMBL/GenBank/DDBJ databases">
        <authorList>
            <person name="Meier V. D."/>
        </authorList>
    </citation>
    <scope>NUCLEOTIDE SEQUENCE</scope>
    <source>
        <strain evidence="2">AVDCRST_MAG06</strain>
    </source>
</reference>
<evidence type="ECO:0000256" key="1">
    <source>
        <dbReference type="SAM" id="Phobius"/>
    </source>
</evidence>
<name>A0A6J4MWY6_9ACTN</name>
<evidence type="ECO:0000313" key="2">
    <source>
        <dbReference type="EMBL" id="CAA9371181.1"/>
    </source>
</evidence>
<gene>
    <name evidence="2" type="ORF">AVDCRST_MAG06-74</name>
</gene>
<protein>
    <submittedName>
        <fullName evidence="2">Rhomboid family protein</fullName>
    </submittedName>
</protein>
<organism evidence="2">
    <name type="scientific">uncultured Nocardioides sp</name>
    <dbReference type="NCBI Taxonomy" id="198441"/>
    <lineage>
        <taxon>Bacteria</taxon>
        <taxon>Bacillati</taxon>
        <taxon>Actinomycetota</taxon>
        <taxon>Actinomycetes</taxon>
        <taxon>Propionibacteriales</taxon>
        <taxon>Nocardioidaceae</taxon>
        <taxon>Nocardioides</taxon>
        <taxon>environmental samples</taxon>
    </lineage>
</organism>
<sequence>MEPVKDTDPTIGRLVHDASRDISTLISKEIQLAKSELKVSVKAGGTGLGLFAGAAFLGVLAVIMLSIALAYLLHWNGSGLDLHWAFLIVTALYVLLAGLLAFIGLRKVKKVKGPERAIRQAQQTKNALSHR</sequence>
<dbReference type="InterPro" id="IPR009937">
    <property type="entry name" value="Phage_holin_3_6"/>
</dbReference>
<feature type="transmembrane region" description="Helical" evidence="1">
    <location>
        <begin position="84"/>
        <end position="105"/>
    </location>
</feature>
<dbReference type="Pfam" id="PF07332">
    <property type="entry name" value="Phage_holin_3_6"/>
    <property type="match status" value="1"/>
</dbReference>
<dbReference type="EMBL" id="CADCUP010000003">
    <property type="protein sequence ID" value="CAA9371181.1"/>
    <property type="molecule type" value="Genomic_DNA"/>
</dbReference>